<accession>A0ABS7U0I0</accession>
<evidence type="ECO:0000313" key="1">
    <source>
        <dbReference type="EMBL" id="MBZ5714027.1"/>
    </source>
</evidence>
<organism evidence="1 2">
    <name type="scientific">Nannocystis pusilla</name>
    <dbReference type="NCBI Taxonomy" id="889268"/>
    <lineage>
        <taxon>Bacteria</taxon>
        <taxon>Pseudomonadati</taxon>
        <taxon>Myxococcota</taxon>
        <taxon>Polyangia</taxon>
        <taxon>Nannocystales</taxon>
        <taxon>Nannocystaceae</taxon>
        <taxon>Nannocystis</taxon>
    </lineage>
</organism>
<dbReference type="RefSeq" id="WP_224195762.1">
    <property type="nucleotide sequence ID" value="NZ_JAIRAU010000045.1"/>
</dbReference>
<comment type="caution">
    <text evidence="1">The sequence shown here is derived from an EMBL/GenBank/DDBJ whole genome shotgun (WGS) entry which is preliminary data.</text>
</comment>
<reference evidence="1" key="1">
    <citation type="submission" date="2021-08" db="EMBL/GenBank/DDBJ databases">
        <authorList>
            <person name="Stevens D.C."/>
        </authorList>
    </citation>
    <scope>NUCLEOTIDE SEQUENCE</scope>
    <source>
        <strain evidence="1">DSM 53165</strain>
    </source>
</reference>
<dbReference type="Proteomes" id="UP001139031">
    <property type="component" value="Unassembled WGS sequence"/>
</dbReference>
<evidence type="ECO:0008006" key="3">
    <source>
        <dbReference type="Google" id="ProtNLM"/>
    </source>
</evidence>
<evidence type="ECO:0000313" key="2">
    <source>
        <dbReference type="Proteomes" id="UP001139031"/>
    </source>
</evidence>
<keyword evidence="2" id="KW-1185">Reference proteome</keyword>
<proteinExistence type="predicted"/>
<dbReference type="EMBL" id="JAIRAU010000045">
    <property type="protein sequence ID" value="MBZ5714027.1"/>
    <property type="molecule type" value="Genomic_DNA"/>
</dbReference>
<name>A0ABS7U0I0_9BACT</name>
<gene>
    <name evidence="1" type="ORF">K7C98_32745</name>
</gene>
<protein>
    <recommendedName>
        <fullName evidence="3">Secreted protein</fullName>
    </recommendedName>
</protein>
<sequence length="69" mass="7367">MLKRLPAARGALCACATAPVACTRSARGEPEQLVELGPVGAFDLIDPDPCVRLLDGRAAHLWSPERCRP</sequence>